<dbReference type="Proteomes" id="UP000601435">
    <property type="component" value="Unassembled WGS sequence"/>
</dbReference>
<evidence type="ECO:0000313" key="2">
    <source>
        <dbReference type="Proteomes" id="UP000601435"/>
    </source>
</evidence>
<feature type="non-terminal residue" evidence="1">
    <location>
        <position position="250"/>
    </location>
</feature>
<dbReference type="EMBL" id="CAJNJA010042659">
    <property type="protein sequence ID" value="CAE7785919.1"/>
    <property type="molecule type" value="Genomic_DNA"/>
</dbReference>
<accession>A0A812YPB3</accession>
<name>A0A812YPB3_9DINO</name>
<evidence type="ECO:0000313" key="1">
    <source>
        <dbReference type="EMBL" id="CAE7785919.1"/>
    </source>
</evidence>
<sequence length="250" mass="25123">AELLLWAPVRFQGNLVLAGQLNVKAAGDGGRFYTTCVAIEGNFTLHPEAHLSIQGCQNQADIEADEERAGKGGCLRVGGDAELLGGQLLLHDCAASLGVGGGIYVDGRLQSGNATIDAERCGAEYGGAVYAVNDMIVSGGNVTITKSEASENGGSGEVGIGLELAVGKFVRPHARAVYAVNDMIVSGGGVSITESKASRDGGSGGETGLGRNVGAVTLLPAEGCAVDAVMDMNISGGNVSITKSEASRGG</sequence>
<keyword evidence="2" id="KW-1185">Reference proteome</keyword>
<dbReference type="AlphaFoldDB" id="A0A812YPB3"/>
<comment type="caution">
    <text evidence="1">The sequence shown here is derived from an EMBL/GenBank/DDBJ whole genome shotgun (WGS) entry which is preliminary data.</text>
</comment>
<gene>
    <name evidence="1" type="ORF">SNEC2469_LOCUS23057</name>
</gene>
<evidence type="ECO:0008006" key="3">
    <source>
        <dbReference type="Google" id="ProtNLM"/>
    </source>
</evidence>
<proteinExistence type="predicted"/>
<protein>
    <recommendedName>
        <fullName evidence="3">Right handed beta helix domain-containing protein</fullName>
    </recommendedName>
</protein>
<organism evidence="1 2">
    <name type="scientific">Symbiodinium necroappetens</name>
    <dbReference type="NCBI Taxonomy" id="1628268"/>
    <lineage>
        <taxon>Eukaryota</taxon>
        <taxon>Sar</taxon>
        <taxon>Alveolata</taxon>
        <taxon>Dinophyceae</taxon>
        <taxon>Suessiales</taxon>
        <taxon>Symbiodiniaceae</taxon>
        <taxon>Symbiodinium</taxon>
    </lineage>
</organism>
<reference evidence="1" key="1">
    <citation type="submission" date="2021-02" db="EMBL/GenBank/DDBJ databases">
        <authorList>
            <person name="Dougan E. K."/>
            <person name="Rhodes N."/>
            <person name="Thang M."/>
            <person name="Chan C."/>
        </authorList>
    </citation>
    <scope>NUCLEOTIDE SEQUENCE</scope>
</reference>
<feature type="non-terminal residue" evidence="1">
    <location>
        <position position="1"/>
    </location>
</feature>